<evidence type="ECO:0000313" key="1">
    <source>
        <dbReference type="EMBL" id="MBA4542011.1"/>
    </source>
</evidence>
<dbReference type="Proteomes" id="UP000530514">
    <property type="component" value="Unassembled WGS sequence"/>
</dbReference>
<reference evidence="1 2" key="1">
    <citation type="submission" date="2020-07" db="EMBL/GenBank/DDBJ databases">
        <authorList>
            <person name="Feng H."/>
        </authorList>
    </citation>
    <scope>NUCLEOTIDE SEQUENCE [LARGE SCALE GENOMIC DNA]</scope>
    <source>
        <strain evidence="2">s-11</strain>
    </source>
</reference>
<proteinExistence type="predicted"/>
<name>A0A7W2AGV1_9BACL</name>
<keyword evidence="2" id="KW-1185">Reference proteome</keyword>
<dbReference type="AlphaFoldDB" id="A0A7W2AGV1"/>
<protein>
    <submittedName>
        <fullName evidence="1">Uncharacterized protein</fullName>
    </submittedName>
</protein>
<gene>
    <name evidence="1" type="ORF">H1164_03730</name>
</gene>
<comment type="caution">
    <text evidence="1">The sequence shown here is derived from an EMBL/GenBank/DDBJ whole genome shotgun (WGS) entry which is preliminary data.</text>
</comment>
<dbReference type="RefSeq" id="WP_033099420.1">
    <property type="nucleotide sequence ID" value="NZ_JACEIP010000004.1"/>
</dbReference>
<accession>A0A7W2AGV1</accession>
<sequence length="85" mass="9796">MNSEELALLVTHISQSAGMSRDRIKREYLGTIKRLIRAEFRADDIYVMVLALVENNKARDKWLAKQTKPGAMKRVKRLLRRLGGV</sequence>
<organism evidence="1 2">
    <name type="scientific">Thermoactinomyces daqus</name>
    <dbReference type="NCBI Taxonomy" id="1329516"/>
    <lineage>
        <taxon>Bacteria</taxon>
        <taxon>Bacillati</taxon>
        <taxon>Bacillota</taxon>
        <taxon>Bacilli</taxon>
        <taxon>Bacillales</taxon>
        <taxon>Thermoactinomycetaceae</taxon>
        <taxon>Thermoactinomyces</taxon>
    </lineage>
</organism>
<dbReference type="EMBL" id="JACEIP010000004">
    <property type="protein sequence ID" value="MBA4542011.1"/>
    <property type="molecule type" value="Genomic_DNA"/>
</dbReference>
<evidence type="ECO:0000313" key="2">
    <source>
        <dbReference type="Proteomes" id="UP000530514"/>
    </source>
</evidence>